<dbReference type="EMBL" id="QSGO01000007">
    <property type="protein sequence ID" value="RHB34994.1"/>
    <property type="molecule type" value="Genomic_DNA"/>
</dbReference>
<evidence type="ECO:0000313" key="2">
    <source>
        <dbReference type="EMBL" id="RHB34994.1"/>
    </source>
</evidence>
<evidence type="ECO:0000256" key="1">
    <source>
        <dbReference type="SAM" id="Phobius"/>
    </source>
</evidence>
<accession>A0A413VND6</accession>
<gene>
    <name evidence="2" type="ORF">DW888_11100</name>
</gene>
<keyword evidence="1" id="KW-0812">Transmembrane</keyword>
<feature type="transmembrane region" description="Helical" evidence="1">
    <location>
        <begin position="51"/>
        <end position="72"/>
    </location>
</feature>
<dbReference type="AlphaFoldDB" id="A0A413VND6"/>
<reference evidence="2 3" key="1">
    <citation type="submission" date="2018-08" db="EMBL/GenBank/DDBJ databases">
        <title>A genome reference for cultivated species of the human gut microbiota.</title>
        <authorList>
            <person name="Zou Y."/>
            <person name="Xue W."/>
            <person name="Luo G."/>
        </authorList>
    </citation>
    <scope>NUCLEOTIDE SEQUENCE [LARGE SCALE GENOMIC DNA]</scope>
    <source>
        <strain evidence="2 3">AM40-30BH</strain>
    </source>
</reference>
<dbReference type="RefSeq" id="WP_122201550.1">
    <property type="nucleotide sequence ID" value="NZ_CABJFV010000007.1"/>
</dbReference>
<organism evidence="2 3">
    <name type="scientific">Bacteroides nordii</name>
    <dbReference type="NCBI Taxonomy" id="291645"/>
    <lineage>
        <taxon>Bacteria</taxon>
        <taxon>Pseudomonadati</taxon>
        <taxon>Bacteroidota</taxon>
        <taxon>Bacteroidia</taxon>
        <taxon>Bacteroidales</taxon>
        <taxon>Bacteroidaceae</taxon>
        <taxon>Bacteroides</taxon>
    </lineage>
</organism>
<keyword evidence="1" id="KW-0472">Membrane</keyword>
<name>A0A413VND6_9BACE</name>
<protein>
    <submittedName>
        <fullName evidence="2">Uncharacterized protein</fullName>
    </submittedName>
</protein>
<proteinExistence type="predicted"/>
<sequence length="78" mass="8554">MLSGEQVEGTSNADSCQAIATSQETIQTVTTYTGTVATTPVRRTFEEQKPFIFGIVGFAVLYIITLIITRIIKNQLAR</sequence>
<comment type="caution">
    <text evidence="2">The sequence shown here is derived from an EMBL/GenBank/DDBJ whole genome shotgun (WGS) entry which is preliminary data.</text>
</comment>
<evidence type="ECO:0000313" key="3">
    <source>
        <dbReference type="Proteomes" id="UP000284379"/>
    </source>
</evidence>
<keyword evidence="1" id="KW-1133">Transmembrane helix</keyword>
<dbReference type="Proteomes" id="UP000284379">
    <property type="component" value="Unassembled WGS sequence"/>
</dbReference>